<reference evidence="1 2" key="1">
    <citation type="journal article" date="2019" name="Sci. Rep.">
        <title>Orb-weaving spider Araneus ventricosus genome elucidates the spidroin gene catalogue.</title>
        <authorList>
            <person name="Kono N."/>
            <person name="Nakamura H."/>
            <person name="Ohtoshi R."/>
            <person name="Moran D.A.P."/>
            <person name="Shinohara A."/>
            <person name="Yoshida Y."/>
            <person name="Fujiwara M."/>
            <person name="Mori M."/>
            <person name="Tomita M."/>
            <person name="Arakawa K."/>
        </authorList>
    </citation>
    <scope>NUCLEOTIDE SEQUENCE [LARGE SCALE GENOMIC DNA]</scope>
</reference>
<evidence type="ECO:0000313" key="1">
    <source>
        <dbReference type="EMBL" id="GBO25544.1"/>
    </source>
</evidence>
<organism evidence="1 2">
    <name type="scientific">Araneus ventricosus</name>
    <name type="common">Orbweaver spider</name>
    <name type="synonym">Epeira ventricosa</name>
    <dbReference type="NCBI Taxonomy" id="182803"/>
    <lineage>
        <taxon>Eukaryota</taxon>
        <taxon>Metazoa</taxon>
        <taxon>Ecdysozoa</taxon>
        <taxon>Arthropoda</taxon>
        <taxon>Chelicerata</taxon>
        <taxon>Arachnida</taxon>
        <taxon>Araneae</taxon>
        <taxon>Araneomorphae</taxon>
        <taxon>Entelegynae</taxon>
        <taxon>Araneoidea</taxon>
        <taxon>Araneidae</taxon>
        <taxon>Araneus</taxon>
    </lineage>
</organism>
<gene>
    <name evidence="1" type="ORF">AVEN_164269_1</name>
</gene>
<evidence type="ECO:0000313" key="2">
    <source>
        <dbReference type="Proteomes" id="UP000499080"/>
    </source>
</evidence>
<proteinExistence type="predicted"/>
<dbReference type="Proteomes" id="UP000499080">
    <property type="component" value="Unassembled WGS sequence"/>
</dbReference>
<dbReference type="AlphaFoldDB" id="A0A4Y2VMK9"/>
<keyword evidence="2" id="KW-1185">Reference proteome</keyword>
<accession>A0A4Y2VMK9</accession>
<comment type="caution">
    <text evidence="1">The sequence shown here is derived from an EMBL/GenBank/DDBJ whole genome shotgun (WGS) entry which is preliminary data.</text>
</comment>
<dbReference type="EMBL" id="BGPR01048531">
    <property type="protein sequence ID" value="GBO25544.1"/>
    <property type="molecule type" value="Genomic_DNA"/>
</dbReference>
<sequence length="186" mass="20885">MAVSAIDASGHRRHTHTNTQALPFISIDCRNRKNRCGSLACKCICSFQRCGSKYLTHQKKVEKQDGAITSIQSEIFAKPCAVRTARLFDRPQSTSTNLERLEVWPSHTPLEQGLTIKKGSPGMCTSYITLCSALVPVESLVITHFSKFVFRHIIEAVLCFTARKSCRRRQRQSNNLKSMGNCCIVH</sequence>
<protein>
    <submittedName>
        <fullName evidence="1">Uncharacterized protein</fullName>
    </submittedName>
</protein>
<name>A0A4Y2VMK9_ARAVE</name>